<dbReference type="OrthoDB" id="2286700at2759"/>
<proteinExistence type="predicted"/>
<evidence type="ECO:0000313" key="1">
    <source>
        <dbReference type="EMBL" id="KAG2205402.1"/>
    </source>
</evidence>
<dbReference type="EMBL" id="JAEPRD010000037">
    <property type="protein sequence ID" value="KAG2205402.1"/>
    <property type="molecule type" value="Genomic_DNA"/>
</dbReference>
<keyword evidence="2" id="KW-1185">Reference proteome</keyword>
<sequence length="252" mass="28646">EPNQLINITEENLHCHHLLFNQDVTTATYDPQKDCFSTKTTQLSFRRAKLNGIIVVQKTVLSNYCIWLGKVILPKYVLKREDADLLVVPNNVTVFGKVELVDKEHVLTADGFRIETNEAVEMYHWLRVLQERPKTTLAKGDKNMFCTLSSLPSPTRLLKDNFLGSPIRGSQNTGYLWSPDHSFATSTPIRAVQESQAASPLRQRSIKLIPVQEDDDDDEFDDFGSIDLIALENNALMMASNNKRKFDFANMD</sequence>
<evidence type="ECO:0000313" key="2">
    <source>
        <dbReference type="Proteomes" id="UP000603453"/>
    </source>
</evidence>
<protein>
    <submittedName>
        <fullName evidence="1">Uncharacterized protein</fullName>
    </submittedName>
</protein>
<feature type="non-terminal residue" evidence="1">
    <location>
        <position position="1"/>
    </location>
</feature>
<name>A0A8H7V4P8_9FUNG</name>
<reference evidence="1" key="1">
    <citation type="submission" date="2020-12" db="EMBL/GenBank/DDBJ databases">
        <title>Metabolic potential, ecology and presence of endohyphal bacteria is reflected in genomic diversity of Mucoromycotina.</title>
        <authorList>
            <person name="Muszewska A."/>
            <person name="Okrasinska A."/>
            <person name="Steczkiewicz K."/>
            <person name="Drgas O."/>
            <person name="Orlowska M."/>
            <person name="Perlinska-Lenart U."/>
            <person name="Aleksandrzak-Piekarczyk T."/>
            <person name="Szatraj K."/>
            <person name="Zielenkiewicz U."/>
            <person name="Pilsyk S."/>
            <person name="Malc E."/>
            <person name="Mieczkowski P."/>
            <person name="Kruszewska J.S."/>
            <person name="Biernat P."/>
            <person name="Pawlowska J."/>
        </authorList>
    </citation>
    <scope>NUCLEOTIDE SEQUENCE</scope>
    <source>
        <strain evidence="1">WA0000017839</strain>
    </source>
</reference>
<organism evidence="1 2">
    <name type="scientific">Mucor saturninus</name>
    <dbReference type="NCBI Taxonomy" id="64648"/>
    <lineage>
        <taxon>Eukaryota</taxon>
        <taxon>Fungi</taxon>
        <taxon>Fungi incertae sedis</taxon>
        <taxon>Mucoromycota</taxon>
        <taxon>Mucoromycotina</taxon>
        <taxon>Mucoromycetes</taxon>
        <taxon>Mucorales</taxon>
        <taxon>Mucorineae</taxon>
        <taxon>Mucoraceae</taxon>
        <taxon>Mucor</taxon>
    </lineage>
</organism>
<accession>A0A8H7V4P8</accession>
<dbReference type="Proteomes" id="UP000603453">
    <property type="component" value="Unassembled WGS sequence"/>
</dbReference>
<dbReference type="AlphaFoldDB" id="A0A8H7V4P8"/>
<gene>
    <name evidence="1" type="ORF">INT47_007187</name>
</gene>
<comment type="caution">
    <text evidence="1">The sequence shown here is derived from an EMBL/GenBank/DDBJ whole genome shotgun (WGS) entry which is preliminary data.</text>
</comment>